<protein>
    <submittedName>
        <fullName evidence="2">Jg15492 protein</fullName>
    </submittedName>
</protein>
<feature type="compositionally biased region" description="Polar residues" evidence="1">
    <location>
        <begin position="65"/>
        <end position="86"/>
    </location>
</feature>
<name>A0A8S4R8W0_9NEOP</name>
<accession>A0A8S4R8W0</accession>
<dbReference type="EMBL" id="CAKXAJ010024915">
    <property type="protein sequence ID" value="CAH2232744.1"/>
    <property type="molecule type" value="Genomic_DNA"/>
</dbReference>
<evidence type="ECO:0000313" key="2">
    <source>
        <dbReference type="EMBL" id="CAH2232744.1"/>
    </source>
</evidence>
<keyword evidence="3" id="KW-1185">Reference proteome</keyword>
<organism evidence="2 3">
    <name type="scientific">Pararge aegeria aegeria</name>
    <dbReference type="NCBI Taxonomy" id="348720"/>
    <lineage>
        <taxon>Eukaryota</taxon>
        <taxon>Metazoa</taxon>
        <taxon>Ecdysozoa</taxon>
        <taxon>Arthropoda</taxon>
        <taxon>Hexapoda</taxon>
        <taxon>Insecta</taxon>
        <taxon>Pterygota</taxon>
        <taxon>Neoptera</taxon>
        <taxon>Endopterygota</taxon>
        <taxon>Lepidoptera</taxon>
        <taxon>Glossata</taxon>
        <taxon>Ditrysia</taxon>
        <taxon>Papilionoidea</taxon>
        <taxon>Nymphalidae</taxon>
        <taxon>Satyrinae</taxon>
        <taxon>Satyrini</taxon>
        <taxon>Parargina</taxon>
        <taxon>Pararge</taxon>
    </lineage>
</organism>
<sequence>MRKCLKTSLRTVTYGSETWSFLTSQRRLKFTKRAMERAMLGVYLRDQIRNDAIPRGTGVPDIAQRVTTQWGGANSDKTTNSKQMLH</sequence>
<dbReference type="OrthoDB" id="407509at2759"/>
<proteinExistence type="predicted"/>
<comment type="caution">
    <text evidence="2">The sequence shown here is derived from an EMBL/GenBank/DDBJ whole genome shotgun (WGS) entry which is preliminary data.</text>
</comment>
<evidence type="ECO:0000313" key="3">
    <source>
        <dbReference type="Proteomes" id="UP000838756"/>
    </source>
</evidence>
<reference evidence="2" key="1">
    <citation type="submission" date="2022-03" db="EMBL/GenBank/DDBJ databases">
        <authorList>
            <person name="Lindestad O."/>
        </authorList>
    </citation>
    <scope>NUCLEOTIDE SEQUENCE</scope>
</reference>
<dbReference type="Proteomes" id="UP000838756">
    <property type="component" value="Unassembled WGS sequence"/>
</dbReference>
<feature type="region of interest" description="Disordered" evidence="1">
    <location>
        <begin position="54"/>
        <end position="86"/>
    </location>
</feature>
<dbReference type="AlphaFoldDB" id="A0A8S4R8W0"/>
<gene>
    <name evidence="2" type="primary">jg15492</name>
    <name evidence="2" type="ORF">PAEG_LOCUS10960</name>
</gene>
<evidence type="ECO:0000256" key="1">
    <source>
        <dbReference type="SAM" id="MobiDB-lite"/>
    </source>
</evidence>